<evidence type="ECO:0000313" key="2">
    <source>
        <dbReference type="Proteomes" id="UP000199611"/>
    </source>
</evidence>
<dbReference type="OrthoDB" id="9763101at2"/>
<sequence length="205" mass="22436">MSFVAAAIARDGAVVVTDGRAMGWSPDGSVVNVQVDRIIPVGKNALIAAGGAPEAVEMAKKAAAFIHDEGLEELNRIFHALVAFLAGEYEAFMRKKCQVVPVDPTHYIHFLLVGYDAPEDAFKMFLIWNKKKLPSLDGEQVGPVFSVPRIMSLEVTLMQMVKEGAGVGELVKEIEKRISSVEKISDDIGPPWKFMLIDREGIKRA</sequence>
<accession>A0A1I4S3C2</accession>
<evidence type="ECO:0000313" key="1">
    <source>
        <dbReference type="EMBL" id="SFM58753.1"/>
    </source>
</evidence>
<name>A0A1I4S3C2_9BACT</name>
<dbReference type="RefSeq" id="WP_093393552.1">
    <property type="nucleotide sequence ID" value="NZ_FOUU01000002.1"/>
</dbReference>
<dbReference type="AlphaFoldDB" id="A0A1I4S3C2"/>
<gene>
    <name evidence="1" type="ORF">SAMN05660836_00716</name>
</gene>
<dbReference type="STRING" id="39841.SAMN05660836_00716"/>
<dbReference type="Proteomes" id="UP000199611">
    <property type="component" value="Unassembled WGS sequence"/>
</dbReference>
<protein>
    <submittedName>
        <fullName evidence="1">Uncharacterized protein</fullName>
    </submittedName>
</protein>
<dbReference type="EMBL" id="FOUU01000002">
    <property type="protein sequence ID" value="SFM58753.1"/>
    <property type="molecule type" value="Genomic_DNA"/>
</dbReference>
<reference evidence="1 2" key="1">
    <citation type="submission" date="2016-10" db="EMBL/GenBank/DDBJ databases">
        <authorList>
            <person name="de Groot N.N."/>
        </authorList>
    </citation>
    <scope>NUCLEOTIDE SEQUENCE [LARGE SCALE GENOMIC DNA]</scope>
    <source>
        <strain evidence="1 2">DSM 9990</strain>
    </source>
</reference>
<proteinExistence type="predicted"/>
<organism evidence="1 2">
    <name type="scientific">Thermodesulforhabdus norvegica</name>
    <dbReference type="NCBI Taxonomy" id="39841"/>
    <lineage>
        <taxon>Bacteria</taxon>
        <taxon>Pseudomonadati</taxon>
        <taxon>Thermodesulfobacteriota</taxon>
        <taxon>Syntrophobacteria</taxon>
        <taxon>Syntrophobacterales</taxon>
        <taxon>Thermodesulforhabdaceae</taxon>
        <taxon>Thermodesulforhabdus</taxon>
    </lineage>
</organism>
<keyword evidence="2" id="KW-1185">Reference proteome</keyword>